<evidence type="ECO:0000313" key="3">
    <source>
        <dbReference type="Proteomes" id="UP000000768"/>
    </source>
</evidence>
<name>A0A194YRC0_SORBI</name>
<sequence length="107" mass="12169">MLFLNTILLRCSFSITDSYTTSNGYNMRDLSGYNVLLAMHAWNGKRIETSICNNDNYEVRKHILLHLLTYTGNKNIANIPKGVRDLNAILVSQAKNNELFLIFSLSV</sequence>
<feature type="chain" id="PRO_5013266593" evidence="1">
    <location>
        <begin position="19"/>
        <end position="107"/>
    </location>
</feature>
<organism evidence="2 3">
    <name type="scientific">Sorghum bicolor</name>
    <name type="common">Sorghum</name>
    <name type="synonym">Sorghum vulgare</name>
    <dbReference type="NCBI Taxonomy" id="4558"/>
    <lineage>
        <taxon>Eukaryota</taxon>
        <taxon>Viridiplantae</taxon>
        <taxon>Streptophyta</taxon>
        <taxon>Embryophyta</taxon>
        <taxon>Tracheophyta</taxon>
        <taxon>Spermatophyta</taxon>
        <taxon>Magnoliopsida</taxon>
        <taxon>Liliopsida</taxon>
        <taxon>Poales</taxon>
        <taxon>Poaceae</taxon>
        <taxon>PACMAD clade</taxon>
        <taxon>Panicoideae</taxon>
        <taxon>Andropogonodae</taxon>
        <taxon>Andropogoneae</taxon>
        <taxon>Sorghinae</taxon>
        <taxon>Sorghum</taxon>
    </lineage>
</organism>
<reference evidence="3" key="2">
    <citation type="journal article" date="2018" name="Plant J.">
        <title>The Sorghum bicolor reference genome: improved assembly, gene annotations, a transcriptome atlas, and signatures of genome organization.</title>
        <authorList>
            <person name="McCormick R.F."/>
            <person name="Truong S.K."/>
            <person name="Sreedasyam A."/>
            <person name="Jenkins J."/>
            <person name="Shu S."/>
            <person name="Sims D."/>
            <person name="Kennedy M."/>
            <person name="Amirebrahimi M."/>
            <person name="Weers B.D."/>
            <person name="McKinley B."/>
            <person name="Mattison A."/>
            <person name="Morishige D.T."/>
            <person name="Grimwood J."/>
            <person name="Schmutz J."/>
            <person name="Mullet J.E."/>
        </authorList>
    </citation>
    <scope>NUCLEOTIDE SEQUENCE [LARGE SCALE GENOMIC DNA]</scope>
    <source>
        <strain evidence="3">cv. BTx623</strain>
    </source>
</reference>
<evidence type="ECO:0000313" key="2">
    <source>
        <dbReference type="EMBL" id="KXG30778.2"/>
    </source>
</evidence>
<keyword evidence="3" id="KW-1185">Reference proteome</keyword>
<dbReference type="Proteomes" id="UP000000768">
    <property type="component" value="Chromosome 4"/>
</dbReference>
<proteinExistence type="predicted"/>
<accession>A0A194YRC0</accession>
<feature type="signal peptide" evidence="1">
    <location>
        <begin position="1"/>
        <end position="18"/>
    </location>
</feature>
<dbReference type="EMBL" id="CM000763">
    <property type="protein sequence ID" value="KXG30778.2"/>
    <property type="molecule type" value="Genomic_DNA"/>
</dbReference>
<reference evidence="2 3" key="1">
    <citation type="journal article" date="2009" name="Nature">
        <title>The Sorghum bicolor genome and the diversification of grasses.</title>
        <authorList>
            <person name="Paterson A.H."/>
            <person name="Bowers J.E."/>
            <person name="Bruggmann R."/>
            <person name="Dubchak I."/>
            <person name="Grimwood J."/>
            <person name="Gundlach H."/>
            <person name="Haberer G."/>
            <person name="Hellsten U."/>
            <person name="Mitros T."/>
            <person name="Poliakov A."/>
            <person name="Schmutz J."/>
            <person name="Spannagl M."/>
            <person name="Tang H."/>
            <person name="Wang X."/>
            <person name="Wicker T."/>
            <person name="Bharti A.K."/>
            <person name="Chapman J."/>
            <person name="Feltus F.A."/>
            <person name="Gowik U."/>
            <person name="Grigoriev I.V."/>
            <person name="Lyons E."/>
            <person name="Maher C.A."/>
            <person name="Martis M."/>
            <person name="Narechania A."/>
            <person name="Otillar R.P."/>
            <person name="Penning B.W."/>
            <person name="Salamov A.A."/>
            <person name="Wang Y."/>
            <person name="Zhang L."/>
            <person name="Carpita N.C."/>
            <person name="Freeling M."/>
            <person name="Gingle A.R."/>
            <person name="Hash C.T."/>
            <person name="Keller B."/>
            <person name="Klein P."/>
            <person name="Kresovich S."/>
            <person name="McCann M.C."/>
            <person name="Ming R."/>
            <person name="Peterson D.G."/>
            <person name="Mehboob-ur-Rahman"/>
            <person name="Ware D."/>
            <person name="Westhoff P."/>
            <person name="Mayer K.F."/>
            <person name="Messing J."/>
            <person name="Rokhsar D.S."/>
        </authorList>
    </citation>
    <scope>NUCLEOTIDE SEQUENCE [LARGE SCALE GENOMIC DNA]</scope>
    <source>
        <strain evidence="3">cv. BTx623</strain>
    </source>
</reference>
<dbReference type="Gramene" id="KXG30778">
    <property type="protein sequence ID" value="KXG30778"/>
    <property type="gene ID" value="SORBI_3004G231850"/>
</dbReference>
<evidence type="ECO:0000256" key="1">
    <source>
        <dbReference type="SAM" id="SignalP"/>
    </source>
</evidence>
<keyword evidence="1" id="KW-0732">Signal</keyword>
<gene>
    <name evidence="2" type="ORF">SORBI_3004G231850</name>
</gene>
<dbReference type="InParanoid" id="A0A194YRC0"/>
<protein>
    <submittedName>
        <fullName evidence="2">Uncharacterized protein</fullName>
    </submittedName>
</protein>
<dbReference type="AlphaFoldDB" id="A0A194YRC0"/>